<evidence type="ECO:0000256" key="4">
    <source>
        <dbReference type="ARBA" id="ARBA00023128"/>
    </source>
</evidence>
<evidence type="ECO:0000256" key="2">
    <source>
        <dbReference type="ARBA" id="ARBA00009858"/>
    </source>
</evidence>
<evidence type="ECO:0000256" key="1">
    <source>
        <dbReference type="ARBA" id="ARBA00004569"/>
    </source>
</evidence>
<accession>A0AA39QV33</accession>
<evidence type="ECO:0000313" key="6">
    <source>
        <dbReference type="EMBL" id="KAK0509797.1"/>
    </source>
</evidence>
<dbReference type="InterPro" id="IPR009069">
    <property type="entry name" value="Cys_alpha_HP_mot_SF"/>
</dbReference>
<dbReference type="PANTHER" id="PTHR15590">
    <property type="entry name" value="CX9C MOTIF-CONTAINING PROTEIN 4"/>
    <property type="match status" value="1"/>
</dbReference>
<evidence type="ECO:0000256" key="5">
    <source>
        <dbReference type="ARBA" id="ARBA00023157"/>
    </source>
</evidence>
<keyword evidence="4" id="KW-0496">Mitochondrion</keyword>
<protein>
    <recommendedName>
        <fullName evidence="3">Cx9C motif-containing protein 4, mitochondrial</fullName>
    </recommendedName>
</protein>
<reference evidence="6" key="1">
    <citation type="submission" date="2023-03" db="EMBL/GenBank/DDBJ databases">
        <title>Complete genome of Cladonia borealis.</title>
        <authorList>
            <person name="Park H."/>
        </authorList>
    </citation>
    <scope>NUCLEOTIDE SEQUENCE</scope>
    <source>
        <strain evidence="6">ANT050790</strain>
    </source>
</reference>
<dbReference type="GO" id="GO:0005758">
    <property type="term" value="C:mitochondrial intermembrane space"/>
    <property type="evidence" value="ECO:0007669"/>
    <property type="project" value="UniProtKB-SubCell"/>
</dbReference>
<keyword evidence="7" id="KW-1185">Reference proteome</keyword>
<dbReference type="InterPro" id="IPR027179">
    <property type="entry name" value="CMC4"/>
</dbReference>
<dbReference type="Proteomes" id="UP001166286">
    <property type="component" value="Unassembled WGS sequence"/>
</dbReference>
<comment type="subcellular location">
    <subcellularLocation>
        <location evidence="1">Mitochondrion intermembrane space</location>
    </subcellularLocation>
</comment>
<comment type="similarity">
    <text evidence="2">Belongs to the CMC4 family.</text>
</comment>
<dbReference type="PANTHER" id="PTHR15590:SF0">
    <property type="entry name" value="CX9C MOTIF-CONTAINING PROTEIN 4"/>
    <property type="match status" value="1"/>
</dbReference>
<sequence length="96" mass="10732">MGMEEALNADPPCHPLACAIQGTLRVYPAIILPSAKTASDCIQRNSYKEDKCQSQIDELYKCCNLFYQRHGDDAKTVSCPKANLLRLKMKQRSQGV</sequence>
<dbReference type="SUPFAM" id="SSF47072">
    <property type="entry name" value="Cysteine alpha-hairpin motif"/>
    <property type="match status" value="1"/>
</dbReference>
<dbReference type="AlphaFoldDB" id="A0AA39QV33"/>
<dbReference type="Gene3D" id="1.10.287.1130">
    <property type="entry name" value="CytochromE C oxidase copper chaperone"/>
    <property type="match status" value="1"/>
</dbReference>
<evidence type="ECO:0000256" key="3">
    <source>
        <dbReference type="ARBA" id="ARBA00019406"/>
    </source>
</evidence>
<keyword evidence="5" id="KW-1015">Disulfide bond</keyword>
<organism evidence="6 7">
    <name type="scientific">Cladonia borealis</name>
    <dbReference type="NCBI Taxonomy" id="184061"/>
    <lineage>
        <taxon>Eukaryota</taxon>
        <taxon>Fungi</taxon>
        <taxon>Dikarya</taxon>
        <taxon>Ascomycota</taxon>
        <taxon>Pezizomycotina</taxon>
        <taxon>Lecanoromycetes</taxon>
        <taxon>OSLEUM clade</taxon>
        <taxon>Lecanoromycetidae</taxon>
        <taxon>Lecanorales</taxon>
        <taxon>Lecanorineae</taxon>
        <taxon>Cladoniaceae</taxon>
        <taxon>Cladonia</taxon>
    </lineage>
</organism>
<dbReference type="Pfam" id="PF08991">
    <property type="entry name" value="CMC4"/>
    <property type="match status" value="1"/>
</dbReference>
<evidence type="ECO:0000313" key="7">
    <source>
        <dbReference type="Proteomes" id="UP001166286"/>
    </source>
</evidence>
<comment type="caution">
    <text evidence="6">The sequence shown here is derived from an EMBL/GenBank/DDBJ whole genome shotgun (WGS) entry which is preliminary data.</text>
</comment>
<gene>
    <name evidence="6" type="ORF">JMJ35_008191</name>
</gene>
<name>A0AA39QV33_9LECA</name>
<dbReference type="EMBL" id="JAFEKC020000018">
    <property type="protein sequence ID" value="KAK0509797.1"/>
    <property type="molecule type" value="Genomic_DNA"/>
</dbReference>
<proteinExistence type="inferred from homology"/>